<evidence type="ECO:0000256" key="5">
    <source>
        <dbReference type="PIRSR" id="PIRSR604294-1"/>
    </source>
</evidence>
<feature type="binding site" evidence="5">
    <location>
        <position position="152"/>
    </location>
    <ligand>
        <name>Fe cation</name>
        <dbReference type="ChEBI" id="CHEBI:24875"/>
        <note>catalytic</note>
    </ligand>
</feature>
<dbReference type="Pfam" id="PF03055">
    <property type="entry name" value="RPE65"/>
    <property type="match status" value="1"/>
</dbReference>
<keyword evidence="6" id="KW-0223">Dioxygenase</keyword>
<dbReference type="PANTHER" id="PTHR10543">
    <property type="entry name" value="BETA-CAROTENE DIOXYGENASE"/>
    <property type="match status" value="1"/>
</dbReference>
<name>A0A4Z1BZ97_9ACTN</name>
<evidence type="ECO:0000256" key="1">
    <source>
        <dbReference type="ARBA" id="ARBA00006787"/>
    </source>
</evidence>
<organism evidence="7 8">
    <name type="scientific">Nocardioides eburneiflavus</name>
    <dbReference type="NCBI Taxonomy" id="2518372"/>
    <lineage>
        <taxon>Bacteria</taxon>
        <taxon>Bacillati</taxon>
        <taxon>Actinomycetota</taxon>
        <taxon>Actinomycetes</taxon>
        <taxon>Propionibacteriales</taxon>
        <taxon>Nocardioidaceae</taxon>
        <taxon>Nocardioides</taxon>
    </lineage>
</organism>
<reference evidence="7 8" key="1">
    <citation type="submission" date="2019-04" db="EMBL/GenBank/DDBJ databases">
        <title>Three New Species of Nocardioides, Nocardioides euryhalodurans sp. nov., Nocardioides seonyuensis sp. nov. and Nocardioides eburneoflavus sp. nov. Isolated from Soil.</title>
        <authorList>
            <person name="Roh S.G."/>
            <person name="Lee C."/>
            <person name="Kim M.-K."/>
            <person name="Kim S.B."/>
        </authorList>
    </citation>
    <scope>NUCLEOTIDE SEQUENCE [LARGE SCALE GENOMIC DNA]</scope>
    <source>
        <strain evidence="7 8">MMS17-SY213</strain>
    </source>
</reference>
<dbReference type="GO" id="GO:0016121">
    <property type="term" value="P:carotene catabolic process"/>
    <property type="evidence" value="ECO:0007669"/>
    <property type="project" value="TreeGrafter"/>
</dbReference>
<comment type="similarity">
    <text evidence="1 6">Belongs to the carotenoid oxygenase family.</text>
</comment>
<comment type="cofactor">
    <cofactor evidence="5 6">
        <name>Fe(2+)</name>
        <dbReference type="ChEBI" id="CHEBI:29033"/>
    </cofactor>
    <text evidence="5 6">Binds 1 Fe(2+) ion per subunit.</text>
</comment>
<evidence type="ECO:0000313" key="7">
    <source>
        <dbReference type="EMBL" id="TGN63014.1"/>
    </source>
</evidence>
<feature type="binding site" evidence="5">
    <location>
        <position position="265"/>
    </location>
    <ligand>
        <name>Fe cation</name>
        <dbReference type="ChEBI" id="CHEBI:24875"/>
        <note>catalytic</note>
    </ligand>
</feature>
<dbReference type="AlphaFoldDB" id="A0A4Z1BZ97"/>
<dbReference type="EC" id="1.13.11.-" evidence="6"/>
<keyword evidence="4 5" id="KW-0408">Iron</keyword>
<evidence type="ECO:0000256" key="4">
    <source>
        <dbReference type="ARBA" id="ARBA00023004"/>
    </source>
</evidence>
<comment type="caution">
    <text evidence="7">The sequence shown here is derived from an EMBL/GenBank/DDBJ whole genome shotgun (WGS) entry which is preliminary data.</text>
</comment>
<sequence>MTAAAKYLDGNFAPVAAEVTATDLEVTGAVPPGLAGRYIRTGPNPFAAQVDTYHWFAGDGMVHGVDLHGGRPRWYRNRWVRSPEASAHFDEPPVPREDGGWYAGSGNTNVFAHAGRILAVTEGSLPYELTGDLDTVATRNFGGPLPGGINAHPKFDPSTGEMHVMSYGFDNPALRYHVMDPAGELVSTVDIDLPAPVMLHDMGLTASRVVLFDLPVLFDLELALQGVALPFRWRPDNGARVGLLPRDGTASDAVWIDVEPCFVYHPLNAFDDGDRVVIDLVVHDHAFAEDGEPVSDRPRLERWTIDPRAREVLTETVDDRGTEFPRGDERLTGSRHRYGFTIGQSSVLDLGALGDDPRTAIRKHDLVGGTTVEMDLGPGCIASEMVFVPADSAAGEDDGWLMGYVYDATRGASDLVIIDAHDFGQPVATVHLPVRVPQGFHGNWIPDSALA</sequence>
<protein>
    <recommendedName>
        <fullName evidence="6">Dioxygenase</fullName>
        <ecNumber evidence="6">1.13.11.-</ecNumber>
    </recommendedName>
</protein>
<accession>A0A4Z1BZ97</accession>
<dbReference type="PANTHER" id="PTHR10543:SF89">
    <property type="entry name" value="CAROTENOID 9,10(9',10')-CLEAVAGE DIOXYGENASE 1"/>
    <property type="match status" value="1"/>
</dbReference>
<evidence type="ECO:0000256" key="6">
    <source>
        <dbReference type="RuleBase" id="RU364048"/>
    </source>
</evidence>
<keyword evidence="8" id="KW-1185">Reference proteome</keyword>
<dbReference type="OrthoDB" id="6636843at2"/>
<dbReference type="RefSeq" id="WP_135837556.1">
    <property type="nucleotide sequence ID" value="NZ_SRRO01000001.1"/>
</dbReference>
<evidence type="ECO:0000256" key="2">
    <source>
        <dbReference type="ARBA" id="ARBA00022723"/>
    </source>
</evidence>
<keyword evidence="2 5" id="KW-0479">Metal-binding</keyword>
<gene>
    <name evidence="7" type="ORF">EXE59_02945</name>
</gene>
<feature type="binding site" evidence="5">
    <location>
        <position position="200"/>
    </location>
    <ligand>
        <name>Fe cation</name>
        <dbReference type="ChEBI" id="CHEBI:24875"/>
        <note>catalytic</note>
    </ligand>
</feature>
<dbReference type="InterPro" id="IPR004294">
    <property type="entry name" value="Carotenoid_Oase"/>
</dbReference>
<feature type="binding site" evidence="5">
    <location>
        <position position="441"/>
    </location>
    <ligand>
        <name>Fe cation</name>
        <dbReference type="ChEBI" id="CHEBI:24875"/>
        <note>catalytic</note>
    </ligand>
</feature>
<keyword evidence="3 6" id="KW-0560">Oxidoreductase</keyword>
<dbReference type="GO" id="GO:0046872">
    <property type="term" value="F:metal ion binding"/>
    <property type="evidence" value="ECO:0007669"/>
    <property type="project" value="UniProtKB-KW"/>
</dbReference>
<dbReference type="EMBL" id="SRRO01000001">
    <property type="protein sequence ID" value="TGN63014.1"/>
    <property type="molecule type" value="Genomic_DNA"/>
</dbReference>
<dbReference type="Proteomes" id="UP000297496">
    <property type="component" value="Unassembled WGS sequence"/>
</dbReference>
<evidence type="ECO:0000256" key="3">
    <source>
        <dbReference type="ARBA" id="ARBA00023002"/>
    </source>
</evidence>
<evidence type="ECO:0000313" key="8">
    <source>
        <dbReference type="Proteomes" id="UP000297496"/>
    </source>
</evidence>
<proteinExistence type="inferred from homology"/>
<dbReference type="GO" id="GO:0010436">
    <property type="term" value="F:carotenoid dioxygenase activity"/>
    <property type="evidence" value="ECO:0007669"/>
    <property type="project" value="TreeGrafter"/>
</dbReference>